<feature type="non-terminal residue" evidence="1">
    <location>
        <position position="66"/>
    </location>
</feature>
<proteinExistence type="predicted"/>
<feature type="non-terminal residue" evidence="1">
    <location>
        <position position="1"/>
    </location>
</feature>
<dbReference type="EMBL" id="CAJVPT010070592">
    <property type="protein sequence ID" value="CAG8779567.1"/>
    <property type="molecule type" value="Genomic_DNA"/>
</dbReference>
<comment type="caution">
    <text evidence="1">The sequence shown here is derived from an EMBL/GenBank/DDBJ whole genome shotgun (WGS) entry which is preliminary data.</text>
</comment>
<keyword evidence="2" id="KW-1185">Reference proteome</keyword>
<organism evidence="1 2">
    <name type="scientific">Acaulospora colombiana</name>
    <dbReference type="NCBI Taxonomy" id="27376"/>
    <lineage>
        <taxon>Eukaryota</taxon>
        <taxon>Fungi</taxon>
        <taxon>Fungi incertae sedis</taxon>
        <taxon>Mucoromycota</taxon>
        <taxon>Glomeromycotina</taxon>
        <taxon>Glomeromycetes</taxon>
        <taxon>Diversisporales</taxon>
        <taxon>Acaulosporaceae</taxon>
        <taxon>Acaulospora</taxon>
    </lineage>
</organism>
<evidence type="ECO:0000313" key="1">
    <source>
        <dbReference type="EMBL" id="CAG8779567.1"/>
    </source>
</evidence>
<accession>A0ACA9R7I4</accession>
<dbReference type="Proteomes" id="UP000789525">
    <property type="component" value="Unassembled WGS sequence"/>
</dbReference>
<protein>
    <submittedName>
        <fullName evidence="1">10171_t:CDS:1</fullName>
    </submittedName>
</protein>
<reference evidence="1" key="1">
    <citation type="submission" date="2021-06" db="EMBL/GenBank/DDBJ databases">
        <authorList>
            <person name="Kallberg Y."/>
            <person name="Tangrot J."/>
            <person name="Rosling A."/>
        </authorList>
    </citation>
    <scope>NUCLEOTIDE SEQUENCE</scope>
    <source>
        <strain evidence="1">CL356</strain>
    </source>
</reference>
<gene>
    <name evidence="1" type="ORF">ACOLOM_LOCUS14263</name>
</gene>
<evidence type="ECO:0000313" key="2">
    <source>
        <dbReference type="Proteomes" id="UP000789525"/>
    </source>
</evidence>
<name>A0ACA9R7I4_9GLOM</name>
<sequence length="66" mass="7727">FERSIELRPRPSLRPKIMNFEDVEDRDGLRLSWNAWPSSRIEATRTVVPMGLRSGDWEGQRKTGIE</sequence>